<comment type="caution">
    <text evidence="8">The sequence shown here is derived from an EMBL/GenBank/DDBJ whole genome shotgun (WGS) entry which is preliminary data.</text>
</comment>
<dbReference type="InterPro" id="IPR013249">
    <property type="entry name" value="RNA_pol_sigma70_r4_t2"/>
</dbReference>
<dbReference type="NCBIfam" id="TIGR02937">
    <property type="entry name" value="sigma70-ECF"/>
    <property type="match status" value="1"/>
</dbReference>
<dbReference type="InterPro" id="IPR013325">
    <property type="entry name" value="RNA_pol_sigma_r2"/>
</dbReference>
<dbReference type="EMBL" id="VSSQ01011320">
    <property type="protein sequence ID" value="MPM46544.1"/>
    <property type="molecule type" value="Genomic_DNA"/>
</dbReference>
<dbReference type="SUPFAM" id="SSF88659">
    <property type="entry name" value="Sigma3 and sigma4 domains of RNA polymerase sigma factors"/>
    <property type="match status" value="1"/>
</dbReference>
<evidence type="ECO:0000259" key="6">
    <source>
        <dbReference type="Pfam" id="PF04542"/>
    </source>
</evidence>
<sequence>MCMNAQQFQHQILCYSDKLYRMARSVLKDESLSQDAYQELMMRLWEKRGQLEIIENQQAFVLTSMRNLCIDWLRKQQPNGEIPANATYPAPGPHQLTEEADTVNTISRMIDLLPEMQRTIVRMKDVEEMEVKEIAEIMSITENAVTVNLSRARKKLREMILTHQQQEKMLYEQYR</sequence>
<dbReference type="SUPFAM" id="SSF88946">
    <property type="entry name" value="Sigma2 domain of RNA polymerase sigma factors"/>
    <property type="match status" value="1"/>
</dbReference>
<name>A0A645AA00_9ZZZZ</name>
<dbReference type="GO" id="GO:0016987">
    <property type="term" value="F:sigma factor activity"/>
    <property type="evidence" value="ECO:0007669"/>
    <property type="project" value="UniProtKB-KW"/>
</dbReference>
<evidence type="ECO:0000256" key="1">
    <source>
        <dbReference type="ARBA" id="ARBA00010641"/>
    </source>
</evidence>
<keyword evidence="3" id="KW-0731">Sigma factor</keyword>
<dbReference type="InterPro" id="IPR007627">
    <property type="entry name" value="RNA_pol_sigma70_r2"/>
</dbReference>
<keyword evidence="4" id="KW-0238">DNA-binding</keyword>
<dbReference type="GO" id="GO:0006352">
    <property type="term" value="P:DNA-templated transcription initiation"/>
    <property type="evidence" value="ECO:0007669"/>
    <property type="project" value="InterPro"/>
</dbReference>
<proteinExistence type="inferred from homology"/>
<dbReference type="InterPro" id="IPR014284">
    <property type="entry name" value="RNA_pol_sigma-70_dom"/>
</dbReference>
<evidence type="ECO:0000256" key="3">
    <source>
        <dbReference type="ARBA" id="ARBA00023082"/>
    </source>
</evidence>
<evidence type="ECO:0000259" key="7">
    <source>
        <dbReference type="Pfam" id="PF08281"/>
    </source>
</evidence>
<dbReference type="InterPro" id="IPR039425">
    <property type="entry name" value="RNA_pol_sigma-70-like"/>
</dbReference>
<organism evidence="8">
    <name type="scientific">bioreactor metagenome</name>
    <dbReference type="NCBI Taxonomy" id="1076179"/>
    <lineage>
        <taxon>unclassified sequences</taxon>
        <taxon>metagenomes</taxon>
        <taxon>ecological metagenomes</taxon>
    </lineage>
</organism>
<comment type="similarity">
    <text evidence="1">Belongs to the sigma-70 factor family. ECF subfamily.</text>
</comment>
<dbReference type="GO" id="GO:0003677">
    <property type="term" value="F:DNA binding"/>
    <property type="evidence" value="ECO:0007669"/>
    <property type="project" value="UniProtKB-KW"/>
</dbReference>
<dbReference type="AlphaFoldDB" id="A0A645AA00"/>
<accession>A0A645AA00</accession>
<dbReference type="PANTHER" id="PTHR43133">
    <property type="entry name" value="RNA POLYMERASE ECF-TYPE SIGMA FACTO"/>
    <property type="match status" value="1"/>
</dbReference>
<feature type="domain" description="RNA polymerase sigma-70 region 2" evidence="6">
    <location>
        <begin position="14"/>
        <end position="77"/>
    </location>
</feature>
<dbReference type="Gene3D" id="1.10.1740.10">
    <property type="match status" value="1"/>
</dbReference>
<dbReference type="PANTHER" id="PTHR43133:SF8">
    <property type="entry name" value="RNA POLYMERASE SIGMA FACTOR HI_1459-RELATED"/>
    <property type="match status" value="1"/>
</dbReference>
<protein>
    <submittedName>
        <fullName evidence="8">ECF RNA polymerase sigma factor SigW</fullName>
    </submittedName>
</protein>
<evidence type="ECO:0000256" key="2">
    <source>
        <dbReference type="ARBA" id="ARBA00023015"/>
    </source>
</evidence>
<dbReference type="Pfam" id="PF04542">
    <property type="entry name" value="Sigma70_r2"/>
    <property type="match status" value="1"/>
</dbReference>
<dbReference type="InterPro" id="IPR036388">
    <property type="entry name" value="WH-like_DNA-bd_sf"/>
</dbReference>
<dbReference type="CDD" id="cd06171">
    <property type="entry name" value="Sigma70_r4"/>
    <property type="match status" value="1"/>
</dbReference>
<dbReference type="InterPro" id="IPR013324">
    <property type="entry name" value="RNA_pol_sigma_r3/r4-like"/>
</dbReference>
<dbReference type="Pfam" id="PF08281">
    <property type="entry name" value="Sigma70_r4_2"/>
    <property type="match status" value="1"/>
</dbReference>
<gene>
    <name evidence="8" type="primary">sigW_67</name>
    <name evidence="8" type="ORF">SDC9_93248</name>
</gene>
<keyword evidence="5" id="KW-0804">Transcription</keyword>
<evidence type="ECO:0000256" key="5">
    <source>
        <dbReference type="ARBA" id="ARBA00023163"/>
    </source>
</evidence>
<keyword evidence="2" id="KW-0805">Transcription regulation</keyword>
<evidence type="ECO:0000313" key="8">
    <source>
        <dbReference type="EMBL" id="MPM46544.1"/>
    </source>
</evidence>
<evidence type="ECO:0000256" key="4">
    <source>
        <dbReference type="ARBA" id="ARBA00023125"/>
    </source>
</evidence>
<dbReference type="Gene3D" id="1.10.10.10">
    <property type="entry name" value="Winged helix-like DNA-binding domain superfamily/Winged helix DNA-binding domain"/>
    <property type="match status" value="1"/>
</dbReference>
<reference evidence="8" key="1">
    <citation type="submission" date="2019-08" db="EMBL/GenBank/DDBJ databases">
        <authorList>
            <person name="Kucharzyk K."/>
            <person name="Murdoch R.W."/>
            <person name="Higgins S."/>
            <person name="Loffler F."/>
        </authorList>
    </citation>
    <scope>NUCLEOTIDE SEQUENCE</scope>
</reference>
<feature type="domain" description="RNA polymerase sigma factor 70 region 4 type 2" evidence="7">
    <location>
        <begin position="106"/>
        <end position="156"/>
    </location>
</feature>